<evidence type="ECO:0000256" key="3">
    <source>
        <dbReference type="ARBA" id="ARBA00023163"/>
    </source>
</evidence>
<dbReference type="Proteomes" id="UP000078263">
    <property type="component" value="Chromosome"/>
</dbReference>
<evidence type="ECO:0000313" key="7">
    <source>
        <dbReference type="Proteomes" id="UP000078263"/>
    </source>
</evidence>
<dbReference type="OrthoDB" id="2356263at2"/>
<dbReference type="PROSITE" id="PS50977">
    <property type="entry name" value="HTH_TETR_2"/>
    <property type="match status" value="1"/>
</dbReference>
<keyword evidence="2 4" id="KW-0238">DNA-binding</keyword>
<organism evidence="6 7">
    <name type="scientific">Erythrobacter neustonensis</name>
    <dbReference type="NCBI Taxonomy" id="1112"/>
    <lineage>
        <taxon>Bacteria</taxon>
        <taxon>Pseudomonadati</taxon>
        <taxon>Pseudomonadota</taxon>
        <taxon>Alphaproteobacteria</taxon>
        <taxon>Sphingomonadales</taxon>
        <taxon>Erythrobacteraceae</taxon>
        <taxon>Erythrobacter/Porphyrobacter group</taxon>
        <taxon>Erythrobacter</taxon>
    </lineage>
</organism>
<evidence type="ECO:0000256" key="2">
    <source>
        <dbReference type="ARBA" id="ARBA00023125"/>
    </source>
</evidence>
<keyword evidence="1" id="KW-0805">Transcription regulation</keyword>
<dbReference type="Pfam" id="PF00440">
    <property type="entry name" value="TetR_N"/>
    <property type="match status" value="1"/>
</dbReference>
<keyword evidence="3" id="KW-0804">Transcription</keyword>
<dbReference type="RefSeq" id="WP_068352965.1">
    <property type="nucleotide sequence ID" value="NZ_CP016033.1"/>
</dbReference>
<dbReference type="PANTHER" id="PTHR47506">
    <property type="entry name" value="TRANSCRIPTIONAL REGULATORY PROTEIN"/>
    <property type="match status" value="1"/>
</dbReference>
<dbReference type="Gene3D" id="1.10.357.10">
    <property type="entry name" value="Tetracycline Repressor, domain 2"/>
    <property type="match status" value="1"/>
</dbReference>
<dbReference type="KEGG" id="pns:A9D12_13950"/>
<dbReference type="EMBL" id="CP016033">
    <property type="protein sequence ID" value="ANK13878.1"/>
    <property type="molecule type" value="Genomic_DNA"/>
</dbReference>
<dbReference type="InterPro" id="IPR009057">
    <property type="entry name" value="Homeodomain-like_sf"/>
</dbReference>
<dbReference type="InterPro" id="IPR001647">
    <property type="entry name" value="HTH_TetR"/>
</dbReference>
<sequence>MTREILLPPLAAHVLAHGLGQASLRPLAKAAGTSDRMLLYHFGSKETLLADLLAYLARTYAETLDAALAGERAATRGQALARILKHARAPEMAPFMQLWWEIVAGAARGAQGFQPAAHAMMGELLAWLEGQMPEGDPDPKGGARYLLTLIEGTLMLAAIGHAAAARDGLLAGGLLPS</sequence>
<keyword evidence="7" id="KW-1185">Reference proteome</keyword>
<reference evidence="6 7" key="1">
    <citation type="submission" date="2016-05" db="EMBL/GenBank/DDBJ databases">
        <title>Compelete Genome Sequence of Bacteriochlorophyll-Synthesizing Bacterium Porphyrobacter neustonensis DSM 9434.</title>
        <authorList>
            <person name="Shi X.-L."/>
            <person name="Wu Y.-H."/>
            <person name="Cheng H."/>
            <person name="Xu L."/>
            <person name="Zhang X.-Q."/>
            <person name="Wang C.-S."/>
            <person name="Xu X.-W."/>
        </authorList>
    </citation>
    <scope>NUCLEOTIDE SEQUENCE [LARGE SCALE GENOMIC DNA]</scope>
    <source>
        <strain evidence="6 7">DSM 9434</strain>
    </source>
</reference>
<accession>A0A192D5U9</accession>
<feature type="DNA-binding region" description="H-T-H motif" evidence="4">
    <location>
        <begin position="23"/>
        <end position="42"/>
    </location>
</feature>
<dbReference type="SUPFAM" id="SSF46689">
    <property type="entry name" value="Homeodomain-like"/>
    <property type="match status" value="1"/>
</dbReference>
<proteinExistence type="predicted"/>
<evidence type="ECO:0000256" key="4">
    <source>
        <dbReference type="PROSITE-ProRule" id="PRU00335"/>
    </source>
</evidence>
<dbReference type="PANTHER" id="PTHR47506:SF1">
    <property type="entry name" value="HTH-TYPE TRANSCRIPTIONAL REGULATOR YJDC"/>
    <property type="match status" value="1"/>
</dbReference>
<gene>
    <name evidence="6" type="ORF">A9D12_13950</name>
</gene>
<evidence type="ECO:0000256" key="1">
    <source>
        <dbReference type="ARBA" id="ARBA00023015"/>
    </source>
</evidence>
<dbReference type="STRING" id="1112.A9D12_13950"/>
<evidence type="ECO:0000313" key="6">
    <source>
        <dbReference type="EMBL" id="ANK13878.1"/>
    </source>
</evidence>
<evidence type="ECO:0000259" key="5">
    <source>
        <dbReference type="PROSITE" id="PS50977"/>
    </source>
</evidence>
<name>A0A192D5U9_9SPHN</name>
<dbReference type="GO" id="GO:0003677">
    <property type="term" value="F:DNA binding"/>
    <property type="evidence" value="ECO:0007669"/>
    <property type="project" value="UniProtKB-UniRule"/>
</dbReference>
<feature type="domain" description="HTH tetR-type" evidence="5">
    <location>
        <begin position="1"/>
        <end position="60"/>
    </location>
</feature>
<protein>
    <submittedName>
        <fullName evidence="6">TetR family transcriptional regulator</fullName>
    </submittedName>
</protein>
<dbReference type="AlphaFoldDB" id="A0A192D5U9"/>